<dbReference type="InterPro" id="IPR036390">
    <property type="entry name" value="WH_DNA-bd_sf"/>
</dbReference>
<protein>
    <submittedName>
        <fullName evidence="1">Transcriptional repressor</fullName>
    </submittedName>
</protein>
<name>A0ABV1FU07_9BACT</name>
<dbReference type="Gene3D" id="1.10.10.10">
    <property type="entry name" value="Winged helix-like DNA-binding domain superfamily/Winged helix DNA-binding domain"/>
    <property type="match status" value="1"/>
</dbReference>
<comment type="caution">
    <text evidence="1">The sequence shown here is derived from an EMBL/GenBank/DDBJ whole genome shotgun (WGS) entry which is preliminary data.</text>
</comment>
<gene>
    <name evidence="1" type="ORF">AAAT34_12320</name>
</gene>
<evidence type="ECO:0000313" key="2">
    <source>
        <dbReference type="Proteomes" id="UP001487296"/>
    </source>
</evidence>
<keyword evidence="2" id="KW-1185">Reference proteome</keyword>
<dbReference type="InterPro" id="IPR036388">
    <property type="entry name" value="WH-like_DNA-bd_sf"/>
</dbReference>
<dbReference type="PANTHER" id="PTHR33202">
    <property type="entry name" value="ZINC UPTAKE REGULATION PROTEIN"/>
    <property type="match status" value="1"/>
</dbReference>
<dbReference type="SUPFAM" id="SSF46785">
    <property type="entry name" value="Winged helix' DNA-binding domain"/>
    <property type="match status" value="1"/>
</dbReference>
<dbReference type="RefSeq" id="WP_215760906.1">
    <property type="nucleotide sequence ID" value="NZ_JAHKBE010000094.1"/>
</dbReference>
<dbReference type="EMBL" id="JBBNFP010000089">
    <property type="protein sequence ID" value="MEQ2487819.1"/>
    <property type="molecule type" value="Genomic_DNA"/>
</dbReference>
<organism evidence="1 2">
    <name type="scientific">Hallella faecis</name>
    <dbReference type="NCBI Taxonomy" id="2841596"/>
    <lineage>
        <taxon>Bacteria</taxon>
        <taxon>Pseudomonadati</taxon>
        <taxon>Bacteroidota</taxon>
        <taxon>Bacteroidia</taxon>
        <taxon>Bacteroidales</taxon>
        <taxon>Prevotellaceae</taxon>
        <taxon>Hallella</taxon>
    </lineage>
</organism>
<dbReference type="PANTHER" id="PTHR33202:SF7">
    <property type="entry name" value="FERRIC UPTAKE REGULATION PROTEIN"/>
    <property type="match status" value="1"/>
</dbReference>
<dbReference type="InterPro" id="IPR002481">
    <property type="entry name" value="FUR"/>
</dbReference>
<evidence type="ECO:0000313" key="1">
    <source>
        <dbReference type="EMBL" id="MEQ2487819.1"/>
    </source>
</evidence>
<sequence length="153" mass="17636">MRNIIINFAASQYEKNGKYGIIKNAGLKITPQRKVVYEVMMELRHAAIDEIIKSVQSKDNEITISTIYRILDSFCKANLLSLVFHPEVGISYYDITVTEHHHIFEGESILDYMDEGLTELIRQYLKEKNFASVDISQIQVQITINNPKLNSKK</sequence>
<dbReference type="Pfam" id="PF01475">
    <property type="entry name" value="FUR"/>
    <property type="match status" value="1"/>
</dbReference>
<reference evidence="1 2" key="1">
    <citation type="submission" date="2024-04" db="EMBL/GenBank/DDBJ databases">
        <title>Human intestinal bacterial collection.</title>
        <authorList>
            <person name="Pauvert C."/>
            <person name="Hitch T.C.A."/>
            <person name="Clavel T."/>
        </authorList>
    </citation>
    <scope>NUCLEOTIDE SEQUENCE [LARGE SCALE GENOMIC DNA]</scope>
    <source>
        <strain evidence="1 2">CLA-AA-H145</strain>
    </source>
</reference>
<proteinExistence type="predicted"/>
<dbReference type="Proteomes" id="UP001487296">
    <property type="component" value="Unassembled WGS sequence"/>
</dbReference>
<accession>A0ABV1FU07</accession>